<reference evidence="6 7" key="1">
    <citation type="submission" date="2016-11" db="EMBL/GenBank/DDBJ databases">
        <title>Study of marine rhodopsin-containing bacteria.</title>
        <authorList>
            <person name="Yoshizawa S."/>
            <person name="Kumagai Y."/>
            <person name="Kogure K."/>
        </authorList>
    </citation>
    <scope>NUCLEOTIDE SEQUENCE [LARGE SCALE GENOMIC DNA]</scope>
    <source>
        <strain evidence="6 7">SG-29</strain>
    </source>
</reference>
<dbReference type="Gene3D" id="3.30.450.20">
    <property type="entry name" value="PAS domain"/>
    <property type="match status" value="4"/>
</dbReference>
<dbReference type="GO" id="GO:0000155">
    <property type="term" value="F:phosphorelay sensor kinase activity"/>
    <property type="evidence" value="ECO:0007669"/>
    <property type="project" value="InterPro"/>
</dbReference>
<dbReference type="InterPro" id="IPR003594">
    <property type="entry name" value="HATPase_dom"/>
</dbReference>
<dbReference type="PANTHER" id="PTHR47429:SF2">
    <property type="entry name" value="PROTEIN TWIN LOV 1"/>
    <property type="match status" value="1"/>
</dbReference>
<dbReference type="PROSITE" id="PS50112">
    <property type="entry name" value="PAS"/>
    <property type="match status" value="3"/>
</dbReference>
<dbReference type="GO" id="GO:0046983">
    <property type="term" value="F:protein dimerization activity"/>
    <property type="evidence" value="ECO:0007669"/>
    <property type="project" value="InterPro"/>
</dbReference>
<evidence type="ECO:0000313" key="6">
    <source>
        <dbReference type="EMBL" id="OZC03587.1"/>
    </source>
</evidence>
<dbReference type="PANTHER" id="PTHR47429">
    <property type="entry name" value="PROTEIN TWIN LOV 1"/>
    <property type="match status" value="1"/>
</dbReference>
<organism evidence="6 7">
    <name type="scientific">Rubricoccus marinus</name>
    <dbReference type="NCBI Taxonomy" id="716817"/>
    <lineage>
        <taxon>Bacteria</taxon>
        <taxon>Pseudomonadati</taxon>
        <taxon>Rhodothermota</taxon>
        <taxon>Rhodothermia</taxon>
        <taxon>Rhodothermales</taxon>
        <taxon>Rubricoccaceae</taxon>
        <taxon>Rubricoccus</taxon>
    </lineage>
</organism>
<dbReference type="Pfam" id="PF00989">
    <property type="entry name" value="PAS"/>
    <property type="match status" value="1"/>
</dbReference>
<dbReference type="Pfam" id="PF13426">
    <property type="entry name" value="PAS_9"/>
    <property type="match status" value="2"/>
</dbReference>
<feature type="domain" description="PAC" evidence="5">
    <location>
        <begin position="482"/>
        <end position="536"/>
    </location>
</feature>
<gene>
    <name evidence="6" type="ORF">BSZ36_11700</name>
</gene>
<evidence type="ECO:0000313" key="7">
    <source>
        <dbReference type="Proteomes" id="UP000216446"/>
    </source>
</evidence>
<dbReference type="CDD" id="cd16917">
    <property type="entry name" value="HATPase_UhpB-NarQ-NarX-like"/>
    <property type="match status" value="1"/>
</dbReference>
<evidence type="ECO:0000256" key="2">
    <source>
        <dbReference type="ARBA" id="ARBA00022643"/>
    </source>
</evidence>
<feature type="domain" description="PAS" evidence="4">
    <location>
        <begin position="24"/>
        <end position="94"/>
    </location>
</feature>
<dbReference type="InterPro" id="IPR011712">
    <property type="entry name" value="Sig_transdc_His_kin_sub3_dim/P"/>
</dbReference>
<dbReference type="InterPro" id="IPR000700">
    <property type="entry name" value="PAS-assoc_C"/>
</dbReference>
<protein>
    <recommendedName>
        <fullName evidence="8">PAS domain S-box protein</fullName>
    </recommendedName>
</protein>
<accession>A0A259U157</accession>
<feature type="domain" description="PAC" evidence="5">
    <location>
        <begin position="228"/>
        <end position="282"/>
    </location>
</feature>
<evidence type="ECO:0000259" key="5">
    <source>
        <dbReference type="PROSITE" id="PS50113"/>
    </source>
</evidence>
<keyword evidence="1" id="KW-0285">Flavoprotein</keyword>
<dbReference type="SUPFAM" id="SSF55785">
    <property type="entry name" value="PYP-like sensor domain (PAS domain)"/>
    <property type="match status" value="4"/>
</dbReference>
<dbReference type="EMBL" id="MQWB01000001">
    <property type="protein sequence ID" value="OZC03587.1"/>
    <property type="molecule type" value="Genomic_DNA"/>
</dbReference>
<dbReference type="InterPro" id="IPR035965">
    <property type="entry name" value="PAS-like_dom_sf"/>
</dbReference>
<evidence type="ECO:0008006" key="8">
    <source>
        <dbReference type="Google" id="ProtNLM"/>
    </source>
</evidence>
<dbReference type="PROSITE" id="PS50113">
    <property type="entry name" value="PAC"/>
    <property type="match status" value="2"/>
</dbReference>
<dbReference type="SUPFAM" id="SSF55874">
    <property type="entry name" value="ATPase domain of HSP90 chaperone/DNA topoisomerase II/histidine kinase"/>
    <property type="match status" value="1"/>
</dbReference>
<dbReference type="InParanoid" id="A0A259U157"/>
<keyword evidence="2" id="KW-0288">FMN</keyword>
<dbReference type="SMART" id="SM00086">
    <property type="entry name" value="PAC"/>
    <property type="match status" value="2"/>
</dbReference>
<dbReference type="SMART" id="SM00091">
    <property type="entry name" value="PAS"/>
    <property type="match status" value="3"/>
</dbReference>
<feature type="domain" description="PAS" evidence="4">
    <location>
        <begin position="406"/>
        <end position="457"/>
    </location>
</feature>
<dbReference type="SMART" id="SM00387">
    <property type="entry name" value="HATPase_c"/>
    <property type="match status" value="1"/>
</dbReference>
<name>A0A259U157_9BACT</name>
<dbReference type="Pfam" id="PF07730">
    <property type="entry name" value="HisKA_3"/>
    <property type="match status" value="1"/>
</dbReference>
<sequence length="759" mass="83123">MYINQKNVPYARMNDSSSATRLHQNDGFQLIAQALPDAVFVVNADGFITYVGDKVEPMLGHAPEDILGKAFRELIHEGDRSGLPHRFSEVQGGAWDARFLNPNGVPMWTNVSVLAPTANGVLDTGDMIVLVRGIRENELPRDRTMLYRRALDASNNLIVVTDPCLPDNPIVFVNSFFLEATGYEREEIVGQNCRFLQIGPDGVRDDYQPGFDGKPGLDALREAIATGSDITVVLRNYRKSGEMFYNELFLTAVLDENGEALAFVGVQNDITARIEAQSTLEDREKELGAFYNRAELRMGILEVDGEQLVHRSANRAACELFGVKEVDGATSKDLGFTDAETRRWYEHVRTFRSGDDVAFETRFPWDASSEDPGATHFRVLISPIGDGPLFAYVMEDQTSTRALEAERRRLYAAVESLRDPVMITDATLNRPGPYVLYVNPAYTSVFGYEAEEVIGKTPRISQGAATDHSVLARMRRKLEAGKPASGEVINYKKDGTPFLLQWEVAAVKDETGRVVHFVATMRDVTDRRRLERAVLEATAREQERMARDLHDGLGQVLAGTRYALSAVAGSLTQEDHREASTVRAAADQIGVALNQARTIAHGLLPTHLENNDLPTAIAELARDVSQAYSVVCSFEGGLTVTPASHSHHLYRIAQEAATNAVRHGGAHRIDIRLEALEAHPSGFGASLTIVDDGCGIDAGSASSNGLGMRSMHFRAQSIGGELRVESAPGERGTQIVCLFDAETSQTAGSADREAVMGID</sequence>
<dbReference type="GO" id="GO:0016020">
    <property type="term" value="C:membrane"/>
    <property type="evidence" value="ECO:0007669"/>
    <property type="project" value="InterPro"/>
</dbReference>
<dbReference type="Proteomes" id="UP000216446">
    <property type="component" value="Unassembled WGS sequence"/>
</dbReference>
<keyword evidence="7" id="KW-1185">Reference proteome</keyword>
<evidence type="ECO:0000256" key="3">
    <source>
        <dbReference type="ARBA" id="ARBA00022991"/>
    </source>
</evidence>
<dbReference type="InterPro" id="IPR036890">
    <property type="entry name" value="HATPase_C_sf"/>
</dbReference>
<dbReference type="Gene3D" id="1.20.5.1930">
    <property type="match status" value="1"/>
</dbReference>
<evidence type="ECO:0000256" key="1">
    <source>
        <dbReference type="ARBA" id="ARBA00022630"/>
    </source>
</evidence>
<dbReference type="AlphaFoldDB" id="A0A259U157"/>
<keyword evidence="3" id="KW-0157">Chromophore</keyword>
<dbReference type="InterPro" id="IPR000014">
    <property type="entry name" value="PAS"/>
</dbReference>
<feature type="domain" description="PAS" evidence="4">
    <location>
        <begin position="143"/>
        <end position="201"/>
    </location>
</feature>
<comment type="caution">
    <text evidence="6">The sequence shown here is derived from an EMBL/GenBank/DDBJ whole genome shotgun (WGS) entry which is preliminary data.</text>
</comment>
<dbReference type="Pfam" id="PF02518">
    <property type="entry name" value="HATPase_c"/>
    <property type="match status" value="1"/>
</dbReference>
<dbReference type="Gene3D" id="3.30.565.10">
    <property type="entry name" value="Histidine kinase-like ATPase, C-terminal domain"/>
    <property type="match status" value="1"/>
</dbReference>
<dbReference type="GO" id="GO:0006355">
    <property type="term" value="P:regulation of DNA-templated transcription"/>
    <property type="evidence" value="ECO:0007669"/>
    <property type="project" value="InterPro"/>
</dbReference>
<dbReference type="InterPro" id="IPR001610">
    <property type="entry name" value="PAC"/>
</dbReference>
<dbReference type="CDD" id="cd00130">
    <property type="entry name" value="PAS"/>
    <property type="match status" value="3"/>
</dbReference>
<dbReference type="InterPro" id="IPR013767">
    <property type="entry name" value="PAS_fold"/>
</dbReference>
<evidence type="ECO:0000259" key="4">
    <source>
        <dbReference type="PROSITE" id="PS50112"/>
    </source>
</evidence>
<proteinExistence type="predicted"/>
<dbReference type="NCBIfam" id="TIGR00229">
    <property type="entry name" value="sensory_box"/>
    <property type="match status" value="3"/>
</dbReference>